<name>A0A9D2EQT2_9FIRM</name>
<feature type="chain" id="PRO_5038559239" evidence="2">
    <location>
        <begin position="23"/>
        <end position="83"/>
    </location>
</feature>
<organism evidence="3 4">
    <name type="scientific">Candidatus Gemmiger excrementigallinarum</name>
    <dbReference type="NCBI Taxonomy" id="2838609"/>
    <lineage>
        <taxon>Bacteria</taxon>
        <taxon>Bacillati</taxon>
        <taxon>Bacillota</taxon>
        <taxon>Clostridia</taxon>
        <taxon>Eubacteriales</taxon>
        <taxon>Gemmiger</taxon>
    </lineage>
</organism>
<protein>
    <submittedName>
        <fullName evidence="3">Phosphatase</fullName>
    </submittedName>
</protein>
<sequence>MKKSTFGAVLAFLFAAAGALTAAAIYLYRREKELDEYERLLFNDEYEDEADDDFDEEPVYEKIQDEPVDADMDDAAEANEDQF</sequence>
<evidence type="ECO:0000313" key="3">
    <source>
        <dbReference type="EMBL" id="HIZ41982.1"/>
    </source>
</evidence>
<feature type="region of interest" description="Disordered" evidence="1">
    <location>
        <begin position="64"/>
        <end position="83"/>
    </location>
</feature>
<comment type="caution">
    <text evidence="3">The sequence shown here is derived from an EMBL/GenBank/DDBJ whole genome shotgun (WGS) entry which is preliminary data.</text>
</comment>
<feature type="compositionally biased region" description="Acidic residues" evidence="1">
    <location>
        <begin position="66"/>
        <end position="83"/>
    </location>
</feature>
<evidence type="ECO:0000256" key="2">
    <source>
        <dbReference type="SAM" id="SignalP"/>
    </source>
</evidence>
<accession>A0A9D2EQT2</accession>
<gene>
    <name evidence="3" type="ORF">H9811_05405</name>
</gene>
<dbReference type="Proteomes" id="UP000824048">
    <property type="component" value="Unassembled WGS sequence"/>
</dbReference>
<dbReference type="EMBL" id="DXBP01000034">
    <property type="protein sequence ID" value="HIZ41982.1"/>
    <property type="molecule type" value="Genomic_DNA"/>
</dbReference>
<evidence type="ECO:0000313" key="4">
    <source>
        <dbReference type="Proteomes" id="UP000824048"/>
    </source>
</evidence>
<proteinExistence type="predicted"/>
<keyword evidence="2" id="KW-0732">Signal</keyword>
<dbReference type="AlphaFoldDB" id="A0A9D2EQT2"/>
<reference evidence="3" key="2">
    <citation type="submission" date="2021-04" db="EMBL/GenBank/DDBJ databases">
        <authorList>
            <person name="Gilroy R."/>
        </authorList>
    </citation>
    <scope>NUCLEOTIDE SEQUENCE</scope>
    <source>
        <strain evidence="3">ChiSxjej1B13-11774</strain>
    </source>
</reference>
<feature type="signal peptide" evidence="2">
    <location>
        <begin position="1"/>
        <end position="22"/>
    </location>
</feature>
<reference evidence="3" key="1">
    <citation type="journal article" date="2021" name="PeerJ">
        <title>Extensive microbial diversity within the chicken gut microbiome revealed by metagenomics and culture.</title>
        <authorList>
            <person name="Gilroy R."/>
            <person name="Ravi A."/>
            <person name="Getino M."/>
            <person name="Pursley I."/>
            <person name="Horton D.L."/>
            <person name="Alikhan N.F."/>
            <person name="Baker D."/>
            <person name="Gharbi K."/>
            <person name="Hall N."/>
            <person name="Watson M."/>
            <person name="Adriaenssens E.M."/>
            <person name="Foster-Nyarko E."/>
            <person name="Jarju S."/>
            <person name="Secka A."/>
            <person name="Antonio M."/>
            <person name="Oren A."/>
            <person name="Chaudhuri R.R."/>
            <person name="La Ragione R."/>
            <person name="Hildebrand F."/>
            <person name="Pallen M.J."/>
        </authorList>
    </citation>
    <scope>NUCLEOTIDE SEQUENCE</scope>
    <source>
        <strain evidence="3">ChiSxjej1B13-11774</strain>
    </source>
</reference>
<evidence type="ECO:0000256" key="1">
    <source>
        <dbReference type="SAM" id="MobiDB-lite"/>
    </source>
</evidence>